<dbReference type="Proteomes" id="UP000230233">
    <property type="component" value="Chromosome I"/>
</dbReference>
<feature type="region of interest" description="Disordered" evidence="1">
    <location>
        <begin position="220"/>
        <end position="283"/>
    </location>
</feature>
<feature type="compositionally biased region" description="Low complexity" evidence="1">
    <location>
        <begin position="272"/>
        <end position="283"/>
    </location>
</feature>
<reference evidence="3" key="1">
    <citation type="submission" date="2017-10" db="EMBL/GenBank/DDBJ databases">
        <title>Rapid genome shrinkage in a self-fertile nematode reveals novel sperm competition proteins.</title>
        <authorList>
            <person name="Yin D."/>
            <person name="Schwarz E.M."/>
            <person name="Thomas C.G."/>
            <person name="Felde R.L."/>
            <person name="Korf I.F."/>
            <person name="Cutter A.D."/>
            <person name="Schartner C.M."/>
            <person name="Ralston E.J."/>
            <person name="Meyer B.J."/>
            <person name="Haag E.S."/>
        </authorList>
    </citation>
    <scope>NUCLEOTIDE SEQUENCE [LARGE SCALE GENOMIC DNA]</scope>
    <source>
        <strain evidence="3">JU1422</strain>
    </source>
</reference>
<feature type="compositionally biased region" description="Low complexity" evidence="1">
    <location>
        <begin position="759"/>
        <end position="776"/>
    </location>
</feature>
<feature type="region of interest" description="Disordered" evidence="1">
    <location>
        <begin position="107"/>
        <end position="171"/>
    </location>
</feature>
<feature type="region of interest" description="Disordered" evidence="1">
    <location>
        <begin position="458"/>
        <end position="536"/>
    </location>
</feature>
<organism evidence="2 3">
    <name type="scientific">Caenorhabditis nigoni</name>
    <dbReference type="NCBI Taxonomy" id="1611254"/>
    <lineage>
        <taxon>Eukaryota</taxon>
        <taxon>Metazoa</taxon>
        <taxon>Ecdysozoa</taxon>
        <taxon>Nematoda</taxon>
        <taxon>Chromadorea</taxon>
        <taxon>Rhabditida</taxon>
        <taxon>Rhabditina</taxon>
        <taxon>Rhabditomorpha</taxon>
        <taxon>Rhabditoidea</taxon>
        <taxon>Rhabditidae</taxon>
        <taxon>Peloderinae</taxon>
        <taxon>Caenorhabditis</taxon>
    </lineage>
</organism>
<feature type="region of interest" description="Disordered" evidence="1">
    <location>
        <begin position="676"/>
        <end position="720"/>
    </location>
</feature>
<feature type="region of interest" description="Disordered" evidence="1">
    <location>
        <begin position="753"/>
        <end position="806"/>
    </location>
</feature>
<name>A0A2G5VU66_9PELO</name>
<gene>
    <name evidence="2" type="primary">Cni-ain-2</name>
    <name evidence="2" type="synonym">Cnig_chr_I.g644</name>
    <name evidence="2" type="ORF">B9Z55_000644</name>
</gene>
<evidence type="ECO:0000256" key="1">
    <source>
        <dbReference type="SAM" id="MobiDB-lite"/>
    </source>
</evidence>
<feature type="region of interest" description="Disordered" evidence="1">
    <location>
        <begin position="43"/>
        <end position="74"/>
    </location>
</feature>
<proteinExistence type="predicted"/>
<feature type="compositionally biased region" description="Basic residues" evidence="1">
    <location>
        <begin position="43"/>
        <end position="68"/>
    </location>
</feature>
<comment type="caution">
    <text evidence="2">The sequence shown here is derived from an EMBL/GenBank/DDBJ whole genome shotgun (WGS) entry which is preliminary data.</text>
</comment>
<feature type="compositionally biased region" description="Low complexity" evidence="1">
    <location>
        <begin position="249"/>
        <end position="264"/>
    </location>
</feature>
<dbReference type="STRING" id="1611254.A0A2G5VU66"/>
<accession>A0A2G5VU66</accession>
<dbReference type="EMBL" id="PDUG01000001">
    <property type="protein sequence ID" value="PIC55318.1"/>
    <property type="molecule type" value="Genomic_DNA"/>
</dbReference>
<feature type="region of interest" description="Disordered" evidence="1">
    <location>
        <begin position="1"/>
        <end position="24"/>
    </location>
</feature>
<evidence type="ECO:0000313" key="3">
    <source>
        <dbReference type="Proteomes" id="UP000230233"/>
    </source>
</evidence>
<dbReference type="AlphaFoldDB" id="A0A2G5VU66"/>
<feature type="compositionally biased region" description="Low complexity" evidence="1">
    <location>
        <begin position="503"/>
        <end position="512"/>
    </location>
</feature>
<feature type="compositionally biased region" description="Gly residues" evidence="1">
    <location>
        <begin position="112"/>
        <end position="138"/>
    </location>
</feature>
<sequence>MKIKFFSPRKEKGNREKKNREKPKKVRIFVVAKRQIPSRLQMHHRRGNRGGYRGNHHHHHHHHQHHASPPKQLYVDTGPDGSGLVPIGYAPQAIMVYQEFIPNEAAEQSGMNGDGWQGPPGGRGGSHHMNGGGGGNRRGGYNNQRMPQQHHGNINRMMPPAFRPQQQPQYMPPYGPPMGGIPGDVLDLSMRMDGMSMASTPTMAPYGDMGPPPPGVQQWNQPTPFAGPPPPQQDDLYGDPMGGGGGGYQPPQHQMQQQPPYGQHRSGGGNNYGNNRMNQNNRGYQPRNQGYIPPMMVQQQNQSYYGNQAHFNPSPFSMASGGGGGSQTPHEHHMGGGGGHNGSYGGSQAGGQMDDYSMWTDENDEEAKRKKLLRDKGLLAWGDADVSNSKPIRRWIVPEGHEEDFETAMERCPNHLKKKALNEESIRRRMTSDNPAVVAQAQMQAEEEANATMKIGKRPIIPTGWGDLPSDIPPAPEKSVDYDQGSSKGGWDDGGFRHPAPVQQQQYQPQQQDDSSLWSNPLSGVFGGPSSSETRNPFFAHHMQQSAQQQQQQHQYGDNGVLLDTGSVWSPVMDGSTMGPPSMIGGNGGNSGGGGAASSSSLPMGMLSMMMMGGGGGNGDIDQLKLAEKLKLAVDKGHLDTSLLSVPHIPPNVLDLLTEILEVIPRLDALEEELDKAARNRPTNSDGEGTSSGGGGGAPPPAGDQATSWMTKDQKTEHDKRVISVVTTKIEVTQLSRKINEKLVECGMLPPSILQQHQPNNMSGNGQGPSGPSDGPSGSGGGGNGGEFNGNGTAPPDHYYDYSFLG</sequence>
<dbReference type="OrthoDB" id="5818689at2759"/>
<keyword evidence="3" id="KW-1185">Reference proteome</keyword>
<feature type="compositionally biased region" description="Basic and acidic residues" evidence="1">
    <location>
        <begin position="8"/>
        <end position="19"/>
    </location>
</feature>
<feature type="compositionally biased region" description="Polar residues" evidence="1">
    <location>
        <begin position="513"/>
        <end position="522"/>
    </location>
</feature>
<feature type="compositionally biased region" description="Gly residues" evidence="1">
    <location>
        <begin position="777"/>
        <end position="789"/>
    </location>
</feature>
<evidence type="ECO:0000313" key="2">
    <source>
        <dbReference type="EMBL" id="PIC55318.1"/>
    </source>
</evidence>
<protein>
    <submittedName>
        <fullName evidence="2">Uncharacterized protein</fullName>
    </submittedName>
</protein>